<keyword evidence="1 4" id="KW-0533">Nickel</keyword>
<evidence type="ECO:0000256" key="2">
    <source>
        <dbReference type="ARBA" id="ARBA00022723"/>
    </source>
</evidence>
<dbReference type="EMBL" id="CP012402">
    <property type="protein sequence ID" value="ALG72766.1"/>
    <property type="molecule type" value="Genomic_DNA"/>
</dbReference>
<dbReference type="GO" id="GO:0008270">
    <property type="term" value="F:zinc ion binding"/>
    <property type="evidence" value="ECO:0007669"/>
    <property type="project" value="UniProtKB-UniRule"/>
</dbReference>
<dbReference type="Pfam" id="PF01155">
    <property type="entry name" value="HypA"/>
    <property type="match status" value="1"/>
</dbReference>
<dbReference type="KEGG" id="ati:AL072_17380"/>
<reference evidence="5 6" key="2">
    <citation type="journal article" date="2016" name="Genome Announc.">
        <title>Complete Genome Sequence of a Strain of Azospirillum thiophilum Isolated from a Sulfide Spring.</title>
        <authorList>
            <person name="Fomenkov A."/>
            <person name="Vincze T."/>
            <person name="Grabovich M."/>
            <person name="Anton B.P."/>
            <person name="Dubinina G."/>
            <person name="Orlova M."/>
            <person name="Belousova E."/>
            <person name="Roberts R.J."/>
        </authorList>
    </citation>
    <scope>NUCLEOTIDE SEQUENCE [LARGE SCALE GENOMIC DNA]</scope>
    <source>
        <strain evidence="5 6">BV-S</strain>
    </source>
</reference>
<feature type="binding site" evidence="4">
    <location>
        <position position="73"/>
    </location>
    <ligand>
        <name>Zn(2+)</name>
        <dbReference type="ChEBI" id="CHEBI:29105"/>
    </ligand>
</feature>
<organism evidence="5 6">
    <name type="scientific">Azospirillum thiophilum</name>
    <dbReference type="NCBI Taxonomy" id="528244"/>
    <lineage>
        <taxon>Bacteria</taxon>
        <taxon>Pseudomonadati</taxon>
        <taxon>Pseudomonadota</taxon>
        <taxon>Alphaproteobacteria</taxon>
        <taxon>Rhodospirillales</taxon>
        <taxon>Azospirillaceae</taxon>
        <taxon>Azospirillum</taxon>
    </lineage>
</organism>
<dbReference type="Gene3D" id="3.30.2320.80">
    <property type="match status" value="1"/>
</dbReference>
<gene>
    <name evidence="4" type="primary">hypA</name>
    <name evidence="5" type="ORF">AL072_17380</name>
</gene>
<protein>
    <recommendedName>
        <fullName evidence="4">Hydrogenase maturation factor HypA</fullName>
    </recommendedName>
</protein>
<dbReference type="GO" id="GO:0016151">
    <property type="term" value="F:nickel cation binding"/>
    <property type="evidence" value="ECO:0007669"/>
    <property type="project" value="UniProtKB-UniRule"/>
</dbReference>
<reference evidence="6" key="1">
    <citation type="submission" date="2015-08" db="EMBL/GenBank/DDBJ databases">
        <title>Complete Genome Sequence of Azospirillum thiophilum BV-S.</title>
        <authorList>
            <person name="Fomenkov A."/>
            <person name="Vincze T."/>
            <person name="Grabovich M."/>
            <person name="Dubinina G."/>
            <person name="Orlova M."/>
            <person name="Belousova E."/>
            <person name="Roberts R.J."/>
        </authorList>
    </citation>
    <scope>NUCLEOTIDE SEQUENCE [LARGE SCALE GENOMIC DNA]</scope>
    <source>
        <strain evidence="6">BV-S</strain>
    </source>
</reference>
<dbReference type="HAMAP" id="MF_00213">
    <property type="entry name" value="HypA_HybF"/>
    <property type="match status" value="1"/>
</dbReference>
<keyword evidence="2 4" id="KW-0479">Metal-binding</keyword>
<keyword evidence="6" id="KW-1185">Reference proteome</keyword>
<evidence type="ECO:0000256" key="3">
    <source>
        <dbReference type="ARBA" id="ARBA00022833"/>
    </source>
</evidence>
<proteinExistence type="inferred from homology"/>
<dbReference type="AlphaFoldDB" id="A0AAC8W0L0"/>
<feature type="binding site" evidence="4">
    <location>
        <position position="89"/>
    </location>
    <ligand>
        <name>Zn(2+)</name>
        <dbReference type="ChEBI" id="CHEBI:29105"/>
    </ligand>
</feature>
<comment type="similarity">
    <text evidence="4">Belongs to the HypA/HybF family.</text>
</comment>
<dbReference type="GO" id="GO:0051604">
    <property type="term" value="P:protein maturation"/>
    <property type="evidence" value="ECO:0007669"/>
    <property type="project" value="InterPro"/>
</dbReference>
<comment type="function">
    <text evidence="4">Involved in the maturation of [NiFe] hydrogenases. Required for nickel insertion into the metal center of the hydrogenase.</text>
</comment>
<evidence type="ECO:0000313" key="6">
    <source>
        <dbReference type="Proteomes" id="UP000069935"/>
    </source>
</evidence>
<evidence type="ECO:0000313" key="5">
    <source>
        <dbReference type="EMBL" id="ALG72766.1"/>
    </source>
</evidence>
<feature type="binding site" evidence="4">
    <location>
        <position position="76"/>
    </location>
    <ligand>
        <name>Zn(2+)</name>
        <dbReference type="ChEBI" id="CHEBI:29105"/>
    </ligand>
</feature>
<dbReference type="PIRSF" id="PIRSF004761">
    <property type="entry name" value="Hydrgn_mat_HypA"/>
    <property type="match status" value="1"/>
</dbReference>
<sequence length="113" mass="12291">MHEMALCESLLQAMEEAGRANDFRRVRKVRLEIGGFAGVEIEALRFGFDVVTRGSLADGAELEVLEVPGRGWCFDCNDTVALADRLAPCPSCGGNRLHPNGGTELTIKDLEVE</sequence>
<dbReference type="NCBIfam" id="TIGR00100">
    <property type="entry name" value="hypA"/>
    <property type="match status" value="1"/>
</dbReference>
<accession>A0AAC8W0L0</accession>
<keyword evidence="3 4" id="KW-0862">Zinc</keyword>
<dbReference type="Proteomes" id="UP000069935">
    <property type="component" value="Chromosome 2"/>
</dbReference>
<feature type="binding site" evidence="4">
    <location>
        <position position="2"/>
    </location>
    <ligand>
        <name>Ni(2+)</name>
        <dbReference type="ChEBI" id="CHEBI:49786"/>
    </ligand>
</feature>
<dbReference type="PANTHER" id="PTHR34535:SF3">
    <property type="entry name" value="HYDROGENASE MATURATION FACTOR HYPA"/>
    <property type="match status" value="1"/>
</dbReference>
<feature type="binding site" evidence="4">
    <location>
        <position position="92"/>
    </location>
    <ligand>
        <name>Zn(2+)</name>
        <dbReference type="ChEBI" id="CHEBI:29105"/>
    </ligand>
</feature>
<evidence type="ECO:0000256" key="1">
    <source>
        <dbReference type="ARBA" id="ARBA00022596"/>
    </source>
</evidence>
<evidence type="ECO:0000256" key="4">
    <source>
        <dbReference type="HAMAP-Rule" id="MF_00213"/>
    </source>
</evidence>
<dbReference type="InterPro" id="IPR000688">
    <property type="entry name" value="HypA/HybF"/>
</dbReference>
<dbReference type="PANTHER" id="PTHR34535">
    <property type="entry name" value="HYDROGENASE MATURATION FACTOR HYPA"/>
    <property type="match status" value="1"/>
</dbReference>
<dbReference type="RefSeq" id="WP_045583011.1">
    <property type="nucleotide sequence ID" value="NZ_CP012402.1"/>
</dbReference>
<name>A0AAC8W0L0_9PROT</name>